<dbReference type="RefSeq" id="WP_303493696.1">
    <property type="nucleotide sequence ID" value="NZ_JAUOPB010000014.1"/>
</dbReference>
<dbReference type="GO" id="GO:0090313">
    <property type="term" value="P:regulation of protein targeting to membrane"/>
    <property type="evidence" value="ECO:0007669"/>
    <property type="project" value="TreeGrafter"/>
</dbReference>
<evidence type="ECO:0000256" key="1">
    <source>
        <dbReference type="SAM" id="MobiDB-lite"/>
    </source>
</evidence>
<dbReference type="AlphaFoldDB" id="A0AAW7XD42"/>
<comment type="caution">
    <text evidence="3">The sequence shown here is derived from an EMBL/GenBank/DDBJ whole genome shotgun (WGS) entry which is preliminary data.</text>
</comment>
<dbReference type="Pfam" id="PF05359">
    <property type="entry name" value="DUF748"/>
    <property type="match status" value="1"/>
</dbReference>
<dbReference type="EMBL" id="JAUOPB010000014">
    <property type="protein sequence ID" value="MDO6424332.1"/>
    <property type="molecule type" value="Genomic_DNA"/>
</dbReference>
<dbReference type="GO" id="GO:0005886">
    <property type="term" value="C:plasma membrane"/>
    <property type="evidence" value="ECO:0007669"/>
    <property type="project" value="TreeGrafter"/>
</dbReference>
<dbReference type="InterPro" id="IPR052894">
    <property type="entry name" value="AsmA-related"/>
</dbReference>
<sequence>MDNSPKQQLAKIPKRWKWLGIILSLYALAGFLLVPWLISATLTDLTQKRLQLTSHTEKVRFNPFTFTLQIDRLTLQQPDGSEFAGFDKLKVNFQTTSLFYWAWSFKEVHLLGLHSTIERQNETDNTLSTLAQRWQASAEQQQTTAPPTNANDTLPRIRISDIQFSIARIDLLDQVPATPFATQLGPIHFGVSDFSTLPNKTGNQQFSFATEQGAKLSWSGNISLAPLASEGSVAIEGPYLPLISDYLQDTLNFKILAGDFDINFNYAIAESSNGINVTIDKIHAGLHNLNLVSDNGEPLYKLKSLAVSNAIVEWPAQRAHIPDIALNNGELWVSKHSDGTINLTQLINTEQPSSAPTEKPTQATSESSTPWQVTTHKISINDWQVQFNDNSIGSPASILVGPINISAKNIGTQANQLIGIDAILGVTEGSLSLNTELQINPVANIAGTYSVEAIPLQLIQPYLADYAKVELQTGLLAIQGTLEGETPTAITTRADLQISQLNIIENVTNTRLLGWNELNVNDVYAAPHNNEVNIASIALNEMYADFVIAADSTTTIDRIMVEAKPTNTEPESTPSATDENSGSPMALTIGKIEILQSAGHFADLSLPLPFDTHITKLHGELSTLASASTQPSQLSLEGQVDEYGLMRANGYLSAMDPTKNSDIKLVFRNVNVPSFSPYSIKFAGREVQSGKLDLNLEYKLNDGKMQANNNVVLYDLALGKKLDQPGAVDLPLDLALALLKDGNGKIDVDLPITGDVNDPKFGIGKVAGQAITRLITNIVTSPFKLLASLAGSSSEDIGNIAFDAGSSNITPPELEKIHALTKALAQRPNLQLSIGAAFEPKLDGRALKAQKLDALLIAEAGENSKVLTHPKTLRALENLYKQYRLEPSLNVLEQSHTKQSQEGKQTVDTLAYANQIKNKLIDQQTLDQTELHALAKARAQVIQNAITERNIAITKQIQLGELEAVKATKQKQIVTELEINVKK</sequence>
<accession>A0AAW7XD42</accession>
<protein>
    <submittedName>
        <fullName evidence="3">DUF748 domain-containing protein</fullName>
    </submittedName>
</protein>
<proteinExistence type="predicted"/>
<feature type="region of interest" description="Disordered" evidence="1">
    <location>
        <begin position="348"/>
        <end position="371"/>
    </location>
</feature>
<dbReference type="PANTHER" id="PTHR30441:SF8">
    <property type="entry name" value="DUF748 DOMAIN-CONTAINING PROTEIN"/>
    <property type="match status" value="1"/>
</dbReference>
<keyword evidence="2" id="KW-1133">Transmembrane helix</keyword>
<evidence type="ECO:0000313" key="4">
    <source>
        <dbReference type="Proteomes" id="UP001169760"/>
    </source>
</evidence>
<gene>
    <name evidence="3" type="ORF">Q4521_17740</name>
</gene>
<keyword evidence="2" id="KW-0472">Membrane</keyword>
<evidence type="ECO:0000256" key="2">
    <source>
        <dbReference type="SAM" id="Phobius"/>
    </source>
</evidence>
<dbReference type="PANTHER" id="PTHR30441">
    <property type="entry name" value="DUF748 DOMAIN-CONTAINING PROTEIN"/>
    <property type="match status" value="1"/>
</dbReference>
<name>A0AAW7XD42_9GAMM</name>
<keyword evidence="2" id="KW-0812">Transmembrane</keyword>
<feature type="transmembrane region" description="Helical" evidence="2">
    <location>
        <begin position="16"/>
        <end position="38"/>
    </location>
</feature>
<evidence type="ECO:0000313" key="3">
    <source>
        <dbReference type="EMBL" id="MDO6424332.1"/>
    </source>
</evidence>
<organism evidence="3 4">
    <name type="scientific">Saccharophagus degradans</name>
    <dbReference type="NCBI Taxonomy" id="86304"/>
    <lineage>
        <taxon>Bacteria</taxon>
        <taxon>Pseudomonadati</taxon>
        <taxon>Pseudomonadota</taxon>
        <taxon>Gammaproteobacteria</taxon>
        <taxon>Cellvibrionales</taxon>
        <taxon>Cellvibrionaceae</taxon>
        <taxon>Saccharophagus</taxon>
    </lineage>
</organism>
<dbReference type="InterPro" id="IPR008023">
    <property type="entry name" value="DUF748"/>
</dbReference>
<dbReference type="Proteomes" id="UP001169760">
    <property type="component" value="Unassembled WGS sequence"/>
</dbReference>
<reference evidence="3" key="1">
    <citation type="submission" date="2023-07" db="EMBL/GenBank/DDBJ databases">
        <title>Genome content predicts the carbon catabolic preferences of heterotrophic bacteria.</title>
        <authorList>
            <person name="Gralka M."/>
        </authorList>
    </citation>
    <scope>NUCLEOTIDE SEQUENCE</scope>
    <source>
        <strain evidence="3">I3M17_2</strain>
    </source>
</reference>